<feature type="transmembrane region" description="Helical" evidence="11">
    <location>
        <begin position="652"/>
        <end position="674"/>
    </location>
</feature>
<evidence type="ECO:0000259" key="15">
    <source>
        <dbReference type="Pfam" id="PF13244"/>
    </source>
</evidence>
<dbReference type="Pfam" id="PF04039">
    <property type="entry name" value="MnhB"/>
    <property type="match status" value="1"/>
</dbReference>
<dbReference type="InterPro" id="IPR046806">
    <property type="entry name" value="MrpA_C/MbhE"/>
</dbReference>
<feature type="transmembrane region" description="Helical" evidence="11">
    <location>
        <begin position="78"/>
        <end position="100"/>
    </location>
</feature>
<name>A0ABV7HYH3_9GAMM</name>
<feature type="transmembrane region" description="Helical" evidence="11">
    <location>
        <begin position="242"/>
        <end position="263"/>
    </location>
</feature>
<evidence type="ECO:0000256" key="5">
    <source>
        <dbReference type="ARBA" id="ARBA00022692"/>
    </source>
</evidence>
<dbReference type="PANTHER" id="PTHR43373">
    <property type="entry name" value="NA(+)/H(+) ANTIPORTER SUBUNIT"/>
    <property type="match status" value="1"/>
</dbReference>
<comment type="caution">
    <text evidence="17">The sequence shown here is derived from an EMBL/GenBank/DDBJ whole genome shotgun (WGS) entry which is preliminary data.</text>
</comment>
<evidence type="ECO:0000259" key="12">
    <source>
        <dbReference type="Pfam" id="PF00361"/>
    </source>
</evidence>
<dbReference type="Pfam" id="PF00662">
    <property type="entry name" value="Proton_antipo_N"/>
    <property type="match status" value="1"/>
</dbReference>
<evidence type="ECO:0000256" key="4">
    <source>
        <dbReference type="ARBA" id="ARBA00022475"/>
    </source>
</evidence>
<keyword evidence="18" id="KW-1185">Reference proteome</keyword>
<feature type="transmembrane region" description="Helical" evidence="11">
    <location>
        <begin position="749"/>
        <end position="770"/>
    </location>
</feature>
<dbReference type="Pfam" id="PF13244">
    <property type="entry name" value="MbhD"/>
    <property type="match status" value="1"/>
</dbReference>
<feature type="transmembrane region" description="Helical" evidence="11">
    <location>
        <begin position="162"/>
        <end position="181"/>
    </location>
</feature>
<dbReference type="Proteomes" id="UP001595548">
    <property type="component" value="Unassembled WGS sequence"/>
</dbReference>
<feature type="domain" description="MrpA C-terminal/MbhE" evidence="16">
    <location>
        <begin position="685"/>
        <end position="764"/>
    </location>
</feature>
<evidence type="ECO:0000256" key="10">
    <source>
        <dbReference type="SAM" id="MobiDB-lite"/>
    </source>
</evidence>
<feature type="transmembrane region" description="Helical" evidence="11">
    <location>
        <begin position="131"/>
        <end position="150"/>
    </location>
</feature>
<dbReference type="InterPro" id="IPR007182">
    <property type="entry name" value="MnhB"/>
</dbReference>
<feature type="transmembrane region" description="Helical" evidence="11">
    <location>
        <begin position="107"/>
        <end position="125"/>
    </location>
</feature>
<feature type="transmembrane region" description="Helical" evidence="11">
    <location>
        <begin position="24"/>
        <end position="43"/>
    </location>
</feature>
<evidence type="ECO:0000256" key="6">
    <source>
        <dbReference type="ARBA" id="ARBA00022989"/>
    </source>
</evidence>
<evidence type="ECO:0000259" key="13">
    <source>
        <dbReference type="Pfam" id="PF00662"/>
    </source>
</evidence>
<evidence type="ECO:0000256" key="9">
    <source>
        <dbReference type="RuleBase" id="RU000320"/>
    </source>
</evidence>
<keyword evidence="3" id="KW-0050">Antiport</keyword>
<dbReference type="PRINTS" id="PR01434">
    <property type="entry name" value="NADHDHGNASE5"/>
</dbReference>
<feature type="transmembrane region" description="Helical" evidence="11">
    <location>
        <begin position="817"/>
        <end position="840"/>
    </location>
</feature>
<reference evidence="18" key="1">
    <citation type="journal article" date="2019" name="Int. J. Syst. Evol. Microbiol.">
        <title>The Global Catalogue of Microorganisms (GCM) 10K type strain sequencing project: providing services to taxonomists for standard genome sequencing and annotation.</title>
        <authorList>
            <consortium name="The Broad Institute Genomics Platform"/>
            <consortium name="The Broad Institute Genome Sequencing Center for Infectious Disease"/>
            <person name="Wu L."/>
            <person name="Ma J."/>
        </authorList>
    </citation>
    <scope>NUCLEOTIDE SEQUENCE [LARGE SCALE GENOMIC DNA]</scope>
    <source>
        <strain evidence="18">KCTC 52141</strain>
    </source>
</reference>
<dbReference type="RefSeq" id="WP_382417614.1">
    <property type="nucleotide sequence ID" value="NZ_AP031500.1"/>
</dbReference>
<feature type="transmembrane region" description="Helical" evidence="11">
    <location>
        <begin position="409"/>
        <end position="427"/>
    </location>
</feature>
<feature type="domain" description="NADH:quinone oxidoreductase/Mrp antiporter transmembrane" evidence="12">
    <location>
        <begin position="126"/>
        <end position="404"/>
    </location>
</feature>
<feature type="transmembrane region" description="Helical" evidence="11">
    <location>
        <begin position="569"/>
        <end position="588"/>
    </location>
</feature>
<evidence type="ECO:0000256" key="7">
    <source>
        <dbReference type="ARBA" id="ARBA00023065"/>
    </source>
</evidence>
<gene>
    <name evidence="17" type="ORF">ACFOEB_14405</name>
</gene>
<feature type="transmembrane region" description="Helical" evidence="11">
    <location>
        <begin position="497"/>
        <end position="521"/>
    </location>
</feature>
<feature type="transmembrane region" description="Helical" evidence="11">
    <location>
        <begin position="367"/>
        <end position="389"/>
    </location>
</feature>
<evidence type="ECO:0000256" key="8">
    <source>
        <dbReference type="ARBA" id="ARBA00023136"/>
    </source>
</evidence>
<feature type="region of interest" description="Disordered" evidence="10">
    <location>
        <begin position="923"/>
        <end position="945"/>
    </location>
</feature>
<dbReference type="InterPro" id="IPR001750">
    <property type="entry name" value="ND/Mrp_TM"/>
</dbReference>
<feature type="transmembrane region" description="Helical" evidence="11">
    <location>
        <begin position="322"/>
        <end position="346"/>
    </location>
</feature>
<dbReference type="InterPro" id="IPR050616">
    <property type="entry name" value="CPA3_Na-H_Antiporter_A"/>
</dbReference>
<protein>
    <submittedName>
        <fullName evidence="17">Monovalent cation/H+ antiporter subunit A</fullName>
    </submittedName>
</protein>
<feature type="domain" description="MrpA C-terminal/MbhD" evidence="15">
    <location>
        <begin position="610"/>
        <end position="675"/>
    </location>
</feature>
<dbReference type="Pfam" id="PF20501">
    <property type="entry name" value="MbhE"/>
    <property type="match status" value="1"/>
</dbReference>
<organism evidence="17 18">
    <name type="scientific">Gilvimarinus japonicus</name>
    <dbReference type="NCBI Taxonomy" id="1796469"/>
    <lineage>
        <taxon>Bacteria</taxon>
        <taxon>Pseudomonadati</taxon>
        <taxon>Pseudomonadota</taxon>
        <taxon>Gammaproteobacteria</taxon>
        <taxon>Cellvibrionales</taxon>
        <taxon>Cellvibrionaceae</taxon>
        <taxon>Gilvimarinus</taxon>
    </lineage>
</organism>
<dbReference type="InterPro" id="IPR025383">
    <property type="entry name" value="MrpA_C/MbhD"/>
</dbReference>
<accession>A0ABV7HYH3</accession>
<dbReference type="NCBIfam" id="NF009288">
    <property type="entry name" value="PRK12648.1"/>
    <property type="match status" value="1"/>
</dbReference>
<feature type="domain" description="Na+/H+ antiporter MnhB subunit-related protein" evidence="14">
    <location>
        <begin position="788"/>
        <end position="911"/>
    </location>
</feature>
<dbReference type="InterPro" id="IPR001516">
    <property type="entry name" value="Proton_antipo_N"/>
</dbReference>
<evidence type="ECO:0000313" key="17">
    <source>
        <dbReference type="EMBL" id="MFC3156401.1"/>
    </source>
</evidence>
<keyword evidence="4" id="KW-1003">Cell membrane</keyword>
<proteinExistence type="predicted"/>
<evidence type="ECO:0000256" key="1">
    <source>
        <dbReference type="ARBA" id="ARBA00004651"/>
    </source>
</evidence>
<dbReference type="Pfam" id="PF00361">
    <property type="entry name" value="Proton_antipo_M"/>
    <property type="match status" value="1"/>
</dbReference>
<evidence type="ECO:0000256" key="2">
    <source>
        <dbReference type="ARBA" id="ARBA00022448"/>
    </source>
</evidence>
<feature type="transmembrane region" description="Helical" evidence="11">
    <location>
        <begin position="298"/>
        <end position="316"/>
    </location>
</feature>
<feature type="transmembrane region" description="Helical" evidence="11">
    <location>
        <begin position="852"/>
        <end position="872"/>
    </location>
</feature>
<feature type="transmembrane region" description="Helical" evidence="11">
    <location>
        <begin position="453"/>
        <end position="477"/>
    </location>
</feature>
<keyword evidence="8 11" id="KW-0472">Membrane</keyword>
<feature type="transmembrane region" description="Helical" evidence="11">
    <location>
        <begin position="269"/>
        <end position="291"/>
    </location>
</feature>
<dbReference type="EMBL" id="JBHRTL010000030">
    <property type="protein sequence ID" value="MFC3156401.1"/>
    <property type="molecule type" value="Genomic_DNA"/>
</dbReference>
<evidence type="ECO:0000259" key="14">
    <source>
        <dbReference type="Pfam" id="PF04039"/>
    </source>
</evidence>
<feature type="transmembrane region" description="Helical" evidence="11">
    <location>
        <begin position="208"/>
        <end position="230"/>
    </location>
</feature>
<keyword evidence="5 9" id="KW-0812">Transmembrane</keyword>
<feature type="transmembrane region" description="Helical" evidence="11">
    <location>
        <begin position="600"/>
        <end position="621"/>
    </location>
</feature>
<feature type="transmembrane region" description="Helical" evidence="11">
    <location>
        <begin position="791"/>
        <end position="811"/>
    </location>
</feature>
<evidence type="ECO:0000256" key="11">
    <source>
        <dbReference type="SAM" id="Phobius"/>
    </source>
</evidence>
<sequence length="945" mass="102384">MTLLIIILLPMIGAAVPFMTERMGRTFCAYSAALGPLIALGLLIGSAPTIFNGEVLYSQISWLPSLGLNLNLRLDGLSLMFGLLIVGIGLLVTLYARYYLAQRDSLAKLYALLQLFMMAMLGIVMSDNLMLLIVFWEITSLVSFLLIGYWSSQSDARKGARMALAVTGAGGLCLIAGALLIERIVGSFELGAIFAAGDEIRAHSSYPVILILVLLGAFTKSAQFPFQFWLPHAMSAPTPVSAYLHSATMVKAGVFLLARMYPALAGTDWWFYIVTFTGMATMLFGAYNALFKHDLKGLLAYSTISHLGLITMLFGFGTPLAVAAGIFHIINHATFKASLFMAAGIIDHETGTRDMRKINGMWKYMPHTALLAMVAALAMAGVPLLNGFLSKEMFFSEALHLESMGMFSWIFPLLATLAGIFSVAYSVRFIHDVFFNGEPIDLPKFPPHEPPRYMIVPVEVLVGLCLLVGIVPNLTVAPFLEAASLAVLGEQMPEYHIAIWHGINLPLVMSFVAMAGGIIMYSQRTGLFAFYERKYRHDEKAVFESRVQFSVRVAQRFTDFIQNNSLQRYMALLITTAVAAIGYALWGMPQLLGPIAISDIEPVSLLCAVILIIGAFGTVLLHHNRIAALLLLSVVGLIVSLIFVRYSAPDLALTQLSVEVVTIVLLMLALYFLPQLTPNESGGKRVSRDVLLAGAAGLGMGLITLAMLTQPFTSIADYYLANSVSGGGGANVVNVILVDFRGFDTLGEITVLAIAAVGIYAMLNGLHLPLPQADGEGRRWDKEPHPPILAVMARILLPLALLVSVFIFLRGHNAPGGGFIAGLVTSVALILQYVASGTGWMQERLRWRYRRVAVSGVLIAALTGIGSWFFGYPFLTSAFGHFAIPFIGEVEIASAMAFDIGVYTTVVGATMLILAHLGKLAQSSHSPRPATSRPYSSKDLIKGED</sequence>
<feature type="transmembrane region" description="Helical" evidence="11">
    <location>
        <begin position="892"/>
        <end position="915"/>
    </location>
</feature>
<evidence type="ECO:0000259" key="16">
    <source>
        <dbReference type="Pfam" id="PF20501"/>
    </source>
</evidence>
<feature type="transmembrane region" description="Helical" evidence="11">
    <location>
        <begin position="628"/>
        <end position="646"/>
    </location>
</feature>
<keyword evidence="6 11" id="KW-1133">Transmembrane helix</keyword>
<evidence type="ECO:0000313" key="18">
    <source>
        <dbReference type="Proteomes" id="UP001595548"/>
    </source>
</evidence>
<dbReference type="PANTHER" id="PTHR43373:SF1">
    <property type="entry name" value="NA(+)_H(+) ANTIPORTER SUBUNIT A"/>
    <property type="match status" value="1"/>
</dbReference>
<keyword evidence="2" id="KW-0813">Transport</keyword>
<comment type="subcellular location">
    <subcellularLocation>
        <location evidence="1">Cell membrane</location>
        <topology evidence="1">Multi-pass membrane protein</topology>
    </subcellularLocation>
    <subcellularLocation>
        <location evidence="9">Membrane</location>
        <topology evidence="9">Multi-pass membrane protein</topology>
    </subcellularLocation>
</comment>
<evidence type="ECO:0000256" key="3">
    <source>
        <dbReference type="ARBA" id="ARBA00022449"/>
    </source>
</evidence>
<keyword evidence="7" id="KW-0406">Ion transport</keyword>
<feature type="transmembrane region" description="Helical" evidence="11">
    <location>
        <begin position="686"/>
        <end position="708"/>
    </location>
</feature>
<feature type="domain" description="NADH-Ubiquinone oxidoreductase (complex I) chain 5 N-terminal" evidence="13">
    <location>
        <begin position="65"/>
        <end position="105"/>
    </location>
</feature>